<keyword evidence="2" id="KW-0472">Membrane</keyword>
<feature type="transmembrane region" description="Helical" evidence="2">
    <location>
        <begin position="124"/>
        <end position="146"/>
    </location>
</feature>
<comment type="caution">
    <text evidence="3">The sequence shown here is derived from an EMBL/GenBank/DDBJ whole genome shotgun (WGS) entry which is preliminary data.</text>
</comment>
<dbReference type="OrthoDB" id="4829903at2"/>
<gene>
    <name evidence="3" type="ORF">CGE01nite_23110</name>
</gene>
<protein>
    <recommendedName>
        <fullName evidence="5">SCP domain-containing protein</fullName>
    </recommendedName>
</protein>
<feature type="region of interest" description="Disordered" evidence="1">
    <location>
        <begin position="1"/>
        <end position="100"/>
    </location>
</feature>
<evidence type="ECO:0008006" key="5">
    <source>
        <dbReference type="Google" id="ProtNLM"/>
    </source>
</evidence>
<keyword evidence="4" id="KW-1185">Reference proteome</keyword>
<evidence type="ECO:0000313" key="4">
    <source>
        <dbReference type="Proteomes" id="UP000320461"/>
    </source>
</evidence>
<feature type="compositionally biased region" description="Basic and acidic residues" evidence="1">
    <location>
        <begin position="76"/>
        <end position="94"/>
    </location>
</feature>
<evidence type="ECO:0000256" key="2">
    <source>
        <dbReference type="SAM" id="Phobius"/>
    </source>
</evidence>
<evidence type="ECO:0000313" key="3">
    <source>
        <dbReference type="EMBL" id="GEA85060.1"/>
    </source>
</evidence>
<name>A0A4Y3KQ36_9CELL</name>
<keyword evidence="2" id="KW-0812">Transmembrane</keyword>
<feature type="compositionally biased region" description="Low complexity" evidence="1">
    <location>
        <begin position="25"/>
        <end position="42"/>
    </location>
</feature>
<dbReference type="InterPro" id="IPR035940">
    <property type="entry name" value="CAP_sf"/>
</dbReference>
<dbReference type="EMBL" id="BJLQ01000025">
    <property type="protein sequence ID" value="GEA85060.1"/>
    <property type="molecule type" value="Genomic_DNA"/>
</dbReference>
<proteinExistence type="predicted"/>
<keyword evidence="2" id="KW-1133">Transmembrane helix</keyword>
<evidence type="ECO:0000256" key="1">
    <source>
        <dbReference type="SAM" id="MobiDB-lite"/>
    </source>
</evidence>
<dbReference type="RefSeq" id="WP_141371070.1">
    <property type="nucleotide sequence ID" value="NZ_BJLQ01000025.1"/>
</dbReference>
<dbReference type="Proteomes" id="UP000320461">
    <property type="component" value="Unassembled WGS sequence"/>
</dbReference>
<dbReference type="CDD" id="cd05379">
    <property type="entry name" value="CAP_bacterial"/>
    <property type="match status" value="1"/>
</dbReference>
<accession>A0A4Y3KQ36</accession>
<feature type="region of interest" description="Disordered" evidence="1">
    <location>
        <begin position="276"/>
        <end position="302"/>
    </location>
</feature>
<dbReference type="AlphaFoldDB" id="A0A4Y3KQ36"/>
<organism evidence="3 4">
    <name type="scientific">Cellulomonas gelida</name>
    <dbReference type="NCBI Taxonomy" id="1712"/>
    <lineage>
        <taxon>Bacteria</taxon>
        <taxon>Bacillati</taxon>
        <taxon>Actinomycetota</taxon>
        <taxon>Actinomycetes</taxon>
        <taxon>Micrococcales</taxon>
        <taxon>Cellulomonadaceae</taxon>
        <taxon>Cellulomonas</taxon>
    </lineage>
</organism>
<dbReference type="SUPFAM" id="SSF55797">
    <property type="entry name" value="PR-1-like"/>
    <property type="match status" value="1"/>
</dbReference>
<sequence length="421" mass="42721">MTHTQRSTGAPDETRAPSPSRGALPTQRPARGARPATPAVPTQRPTPAQPRALVPHPRGTRPLPAEPQPAEPQPVESRHADPQQAERLHPEGRRAGGRAPRAAAYRFAPAPAPLTRRARAQRRALRVVAVAGVAALAATATGGWVAQDRAHREAVALQEARVRVDQAVAGASADVSSGARVEVATLVGERAAQVTAVEKAADAATTTLGATTHAGDEPRAALQAAIDGARATAADAHASLAELRAAAAGLAGPQKAATDAEAAWVTAEEARKAAAERARQTVRVPQTPTRGGGGSAPAPRIPAGGLRCGDTGGAGAGEASASSLGAAINSYRASLGLPTLTVSRSGSLTAHAIRMGTAGGIWHSGGDNIVGCAGSSRPVHLVQAWSHSPGHDAQMRRTDVTTMSVGAATQSGWLFGAVLFR</sequence>
<reference evidence="3 4" key="1">
    <citation type="submission" date="2019-06" db="EMBL/GenBank/DDBJ databases">
        <title>Whole genome shotgun sequence of Cellulomonas gelida NBRC 3748.</title>
        <authorList>
            <person name="Hosoyama A."/>
            <person name="Uohara A."/>
            <person name="Ohji S."/>
            <person name="Ichikawa N."/>
        </authorList>
    </citation>
    <scope>NUCLEOTIDE SEQUENCE [LARGE SCALE GENOMIC DNA]</scope>
    <source>
        <strain evidence="3 4">NBRC 3748</strain>
    </source>
</reference>